<evidence type="ECO:0000313" key="2">
    <source>
        <dbReference type="EMBL" id="KAJ8867487.1"/>
    </source>
</evidence>
<proteinExistence type="predicted"/>
<reference evidence="2 3" key="1">
    <citation type="submission" date="2023-02" db="EMBL/GenBank/DDBJ databases">
        <title>LHISI_Scaffold_Assembly.</title>
        <authorList>
            <person name="Stuart O.P."/>
            <person name="Cleave R."/>
            <person name="Magrath M.J.L."/>
            <person name="Mikheyev A.S."/>
        </authorList>
    </citation>
    <scope>NUCLEOTIDE SEQUENCE [LARGE SCALE GENOMIC DNA]</scope>
    <source>
        <strain evidence="2">Daus_M_001</strain>
        <tissue evidence="2">Leg muscle</tissue>
    </source>
</reference>
<dbReference type="Proteomes" id="UP001159363">
    <property type="component" value="Chromosome 14"/>
</dbReference>
<dbReference type="EMBL" id="JARBHB010000015">
    <property type="protein sequence ID" value="KAJ8867487.1"/>
    <property type="molecule type" value="Genomic_DNA"/>
</dbReference>
<feature type="compositionally biased region" description="Basic residues" evidence="1">
    <location>
        <begin position="746"/>
        <end position="760"/>
    </location>
</feature>
<feature type="compositionally biased region" description="Basic and acidic residues" evidence="1">
    <location>
        <begin position="463"/>
        <end position="472"/>
    </location>
</feature>
<name>A0ABQ9G4W0_9NEOP</name>
<evidence type="ECO:0000313" key="3">
    <source>
        <dbReference type="Proteomes" id="UP001159363"/>
    </source>
</evidence>
<organism evidence="2 3">
    <name type="scientific">Dryococelus australis</name>
    <dbReference type="NCBI Taxonomy" id="614101"/>
    <lineage>
        <taxon>Eukaryota</taxon>
        <taxon>Metazoa</taxon>
        <taxon>Ecdysozoa</taxon>
        <taxon>Arthropoda</taxon>
        <taxon>Hexapoda</taxon>
        <taxon>Insecta</taxon>
        <taxon>Pterygota</taxon>
        <taxon>Neoptera</taxon>
        <taxon>Polyneoptera</taxon>
        <taxon>Phasmatodea</taxon>
        <taxon>Verophasmatodea</taxon>
        <taxon>Anareolatae</taxon>
        <taxon>Phasmatidae</taxon>
        <taxon>Eurycanthinae</taxon>
        <taxon>Dryococelus</taxon>
    </lineage>
</organism>
<feature type="compositionally biased region" description="Basic and acidic residues" evidence="1">
    <location>
        <begin position="479"/>
        <end position="512"/>
    </location>
</feature>
<accession>A0ABQ9G4W0</accession>
<protein>
    <submittedName>
        <fullName evidence="2">Uncharacterized protein</fullName>
    </submittedName>
</protein>
<feature type="region of interest" description="Disordered" evidence="1">
    <location>
        <begin position="718"/>
        <end position="761"/>
    </location>
</feature>
<feature type="region of interest" description="Disordered" evidence="1">
    <location>
        <begin position="295"/>
        <end position="347"/>
    </location>
</feature>
<gene>
    <name evidence="2" type="ORF">PR048_031289</name>
</gene>
<keyword evidence="3" id="KW-1185">Reference proteome</keyword>
<evidence type="ECO:0000256" key="1">
    <source>
        <dbReference type="SAM" id="MobiDB-lite"/>
    </source>
</evidence>
<comment type="caution">
    <text evidence="2">The sequence shown here is derived from an EMBL/GenBank/DDBJ whole genome shotgun (WGS) entry which is preliminary data.</text>
</comment>
<feature type="region of interest" description="Disordered" evidence="1">
    <location>
        <begin position="463"/>
        <end position="530"/>
    </location>
</feature>
<sequence>MVSGNTETNIPEISVVENIGSSLQPCLQCQDICAVVKGLKDIKKIRKKQCGRQELESGTSTYVGASHRVSREGTLTDFAERHRRYEQGSELAYSVLVALRVPMVKRRRGGKMGAPRENLACQRHVFHMRKSGRTLPGSEPGSPWWEAIRKLREALPLSGTRRPDLPVGSPAGCSGDLSPSVPLVAGSMAPLTLLGPPHVLVCEIFGVKENIDVKGFVSFGEMDALLHNDQLKNKERKTRVGTRTRRCTCNTHRITAFPARIRRCTCNTHRITAFPARTRRCTCNTHRITAFPARTRRRTSPADMTRSETVGWSGAGIQGWGKPEYPEKTRRPAASSSTIPTCENPDVNPPGIEPGSPCWEASALATAPPLPLPRPDDLQTLAAKECQYELVARTLQHGPTGTKQALSNFALVTTYASQRQQTHEADVPAVICQSDLIGMHEQHQPVSPEHSCVVAKRIGNSSRREEVCDASKSRRCRHSRDSQKGHSRDSQKGRTGGRERIVPGRGEGEAGLRLRRGAAESAPAAARNDTSVNLRVRGQEVRERYGRQLHTRLVPRRSYTQGVQCFRREEIGRSSAAIILLAQEFFEAAPCKFFGQWLKATKRAATRSTAEEYTGSRTLAGLQKRLKYRNFDFEFANDTTGLMRHCPSVFRDGITIAIFLRHCSNFTTLVIGTKQVKVVHYKASTFEISLGKKSLPLPAYVVTGALSDTRPEIRIHGHGAAPSRVTPCKHKTNGCGEASREGNMPKGRRKGKGNSKRRKTFVPDTEWEKKKKEFLVQHGAIRSRDVWNVFSARGPGLQGQRDGLLGTIVAELRPGALQNGCVGV</sequence>